<dbReference type="SMART" id="SM00865">
    <property type="entry name" value="Tubulin_C"/>
    <property type="match status" value="1"/>
</dbReference>
<keyword evidence="7 8" id="KW-0131">Cell cycle</keyword>
<feature type="domain" description="Tubulin/FtsZ 2-layer sandwich" evidence="12">
    <location>
        <begin position="208"/>
        <end position="325"/>
    </location>
</feature>
<keyword evidence="2 8" id="KW-0963">Cytoplasm</keyword>
<keyword evidence="4 8" id="KW-0547">Nucleotide-binding</keyword>
<comment type="function">
    <text evidence="8">Essential cell division protein that forms a contractile ring structure (Z ring) at the future cell division site. The regulation of the ring assembly controls the timing and the location of cell division. One of the functions of the FtsZ ring is to recruit other cell division proteins to the septum to produce a new cell wall between the dividing cells. Binds GTP and shows GTPase activity.</text>
</comment>
<evidence type="ECO:0000256" key="2">
    <source>
        <dbReference type="ARBA" id="ARBA00022490"/>
    </source>
</evidence>
<dbReference type="PRINTS" id="PR00423">
    <property type="entry name" value="CELLDVISFTSZ"/>
</dbReference>
<feature type="binding site" evidence="8">
    <location>
        <position position="188"/>
    </location>
    <ligand>
        <name>GTP</name>
        <dbReference type="ChEBI" id="CHEBI:37565"/>
    </ligand>
</feature>
<dbReference type="AlphaFoldDB" id="A0A428I679"/>
<dbReference type="InterPro" id="IPR024757">
    <property type="entry name" value="FtsZ_C"/>
</dbReference>
<feature type="domain" description="Tubulin/FtsZ GTPase" evidence="11">
    <location>
        <begin position="14"/>
        <end position="206"/>
    </location>
</feature>
<evidence type="ECO:0000256" key="10">
    <source>
        <dbReference type="SAM" id="MobiDB-lite"/>
    </source>
</evidence>
<name>A0A428I679_STRMT</name>
<evidence type="ECO:0000313" key="14">
    <source>
        <dbReference type="Proteomes" id="UP000277819"/>
    </source>
</evidence>
<feature type="region of interest" description="Disordered" evidence="10">
    <location>
        <begin position="385"/>
        <end position="417"/>
    </location>
</feature>
<dbReference type="GO" id="GO:0043093">
    <property type="term" value="P:FtsZ-dependent cytokinesis"/>
    <property type="evidence" value="ECO:0007669"/>
    <property type="project" value="UniProtKB-UniRule"/>
</dbReference>
<comment type="similarity">
    <text evidence="1 8">Belongs to the FtsZ family.</text>
</comment>
<protein>
    <recommendedName>
        <fullName evidence="8 9">Cell division protein FtsZ</fullName>
    </recommendedName>
</protein>
<dbReference type="PANTHER" id="PTHR30314">
    <property type="entry name" value="CELL DIVISION PROTEIN FTSZ-RELATED"/>
    <property type="match status" value="1"/>
</dbReference>
<gene>
    <name evidence="8 13" type="primary">ftsZ</name>
    <name evidence="13" type="ORF">D8787_00600</name>
</gene>
<dbReference type="HAMAP" id="MF_00909">
    <property type="entry name" value="FtsZ"/>
    <property type="match status" value="1"/>
</dbReference>
<dbReference type="InterPro" id="IPR045061">
    <property type="entry name" value="FtsZ/CetZ"/>
</dbReference>
<dbReference type="InterPro" id="IPR000158">
    <property type="entry name" value="Cell_div_FtsZ"/>
</dbReference>
<sequence length="417" mass="44168">MTFSFDTAAAQGAVIKVIGVGGGGGNAINRMVDEGVTGVEFIAANTDVQALSSTKAETVIQLGPKLTRGLGAGGQPEVGRKAAEESEETLTAAISGADMVFITAGMGGGSGTGAAPVIARIAKDLGALTVGVVTRPFGFEGSKRGQFAVEGINQLREHVDTLLIISNNNLLEIVDKKTPLLEALSEADNVLRQGVQGITDLITNPGLINLDFADVKTVMANKGNALMGIGIGSGEERVVEAARKAIYSPLLETTIDGAEDVIVNVTGGLDLTLIEAEEASEIVNQAAGQGVNIWLGTSIDESMRDEIRVTVVATGVRQDRVEKVVGHAPKQVVRHEQVSLSHTRNYDRHYDMAETAEIPSPAPRRTETSKTSAFGDWDLRRETIVRPTDSVVSPVERFEAPSLEEDELETPPFFKNR</sequence>
<dbReference type="PANTHER" id="PTHR30314:SF3">
    <property type="entry name" value="MITOCHONDRIAL DIVISION PROTEIN FSZA"/>
    <property type="match status" value="1"/>
</dbReference>
<evidence type="ECO:0000256" key="9">
    <source>
        <dbReference type="NCBIfam" id="TIGR00065"/>
    </source>
</evidence>
<dbReference type="GO" id="GO:0003924">
    <property type="term" value="F:GTPase activity"/>
    <property type="evidence" value="ECO:0007669"/>
    <property type="project" value="UniProtKB-UniRule"/>
</dbReference>
<keyword evidence="3 8" id="KW-0132">Cell division</keyword>
<dbReference type="InterPro" id="IPR003008">
    <property type="entry name" value="Tubulin_FtsZ_GTPase"/>
</dbReference>
<accession>A0A428I679</accession>
<dbReference type="GO" id="GO:0032153">
    <property type="term" value="C:cell division site"/>
    <property type="evidence" value="ECO:0007669"/>
    <property type="project" value="UniProtKB-UniRule"/>
</dbReference>
<dbReference type="Proteomes" id="UP000277819">
    <property type="component" value="Unassembled WGS sequence"/>
</dbReference>
<dbReference type="InterPro" id="IPR008280">
    <property type="entry name" value="Tub_FtsZ_C"/>
</dbReference>
<dbReference type="SUPFAM" id="SSF52490">
    <property type="entry name" value="Tubulin nucleotide-binding domain-like"/>
    <property type="match status" value="1"/>
</dbReference>
<comment type="subunit">
    <text evidence="8">Homodimer. Polymerizes to form a dynamic ring structure in a strictly GTP-dependent manner. Interacts directly with several other division proteins.</text>
</comment>
<evidence type="ECO:0000256" key="8">
    <source>
        <dbReference type="HAMAP-Rule" id="MF_00909"/>
    </source>
</evidence>
<dbReference type="Pfam" id="PF00091">
    <property type="entry name" value="Tubulin"/>
    <property type="match status" value="1"/>
</dbReference>
<dbReference type="FunFam" id="3.30.1330.20:FF:000015">
    <property type="entry name" value="Cell division protein FtsZ"/>
    <property type="match status" value="1"/>
</dbReference>
<reference evidence="13 14" key="1">
    <citation type="submission" date="2018-11" db="EMBL/GenBank/DDBJ databases">
        <title>Species Designations Belie Phenotypic and Genotypic Heterogeneity in Oral Streptococci.</title>
        <authorList>
            <person name="Velsko I."/>
        </authorList>
    </citation>
    <scope>NUCLEOTIDE SEQUENCE [LARGE SCALE GENOMIC DNA]</scope>
    <source>
        <strain evidence="13 14">BCC17</strain>
    </source>
</reference>
<dbReference type="FunFam" id="3.40.50.1440:FF:000023">
    <property type="entry name" value="Cell division protein FtsZ"/>
    <property type="match status" value="1"/>
</dbReference>
<dbReference type="GO" id="GO:0051258">
    <property type="term" value="P:protein polymerization"/>
    <property type="evidence" value="ECO:0007669"/>
    <property type="project" value="UniProtKB-UniRule"/>
</dbReference>
<dbReference type="Pfam" id="PF12327">
    <property type="entry name" value="FtsZ_C"/>
    <property type="match status" value="1"/>
</dbReference>
<evidence type="ECO:0000256" key="4">
    <source>
        <dbReference type="ARBA" id="ARBA00022741"/>
    </source>
</evidence>
<evidence type="ECO:0000256" key="5">
    <source>
        <dbReference type="ARBA" id="ARBA00023134"/>
    </source>
</evidence>
<evidence type="ECO:0000256" key="6">
    <source>
        <dbReference type="ARBA" id="ARBA00023210"/>
    </source>
</evidence>
<proteinExistence type="inferred from homology"/>
<keyword evidence="6 8" id="KW-0717">Septation</keyword>
<dbReference type="NCBIfam" id="TIGR00065">
    <property type="entry name" value="ftsZ"/>
    <property type="match status" value="1"/>
</dbReference>
<feature type="binding site" evidence="8">
    <location>
        <position position="140"/>
    </location>
    <ligand>
        <name>GTP</name>
        <dbReference type="ChEBI" id="CHEBI:37565"/>
    </ligand>
</feature>
<evidence type="ECO:0000259" key="11">
    <source>
        <dbReference type="SMART" id="SM00864"/>
    </source>
</evidence>
<dbReference type="SUPFAM" id="SSF55307">
    <property type="entry name" value="Tubulin C-terminal domain-like"/>
    <property type="match status" value="1"/>
</dbReference>
<dbReference type="Gene3D" id="3.30.1330.20">
    <property type="entry name" value="Tubulin/FtsZ, C-terminal domain"/>
    <property type="match status" value="1"/>
</dbReference>
<dbReference type="InterPro" id="IPR037103">
    <property type="entry name" value="Tubulin/FtsZ-like_C"/>
</dbReference>
<feature type="binding site" evidence="8">
    <location>
        <position position="144"/>
    </location>
    <ligand>
        <name>GTP</name>
        <dbReference type="ChEBI" id="CHEBI:37565"/>
    </ligand>
</feature>
<evidence type="ECO:0000313" key="13">
    <source>
        <dbReference type="EMBL" id="RSK07670.1"/>
    </source>
</evidence>
<evidence type="ECO:0000256" key="3">
    <source>
        <dbReference type="ARBA" id="ARBA00022618"/>
    </source>
</evidence>
<dbReference type="EMBL" id="RJPX01000001">
    <property type="protein sequence ID" value="RSK07670.1"/>
    <property type="molecule type" value="Genomic_DNA"/>
</dbReference>
<evidence type="ECO:0000259" key="12">
    <source>
        <dbReference type="SMART" id="SM00865"/>
    </source>
</evidence>
<dbReference type="Gene3D" id="3.40.50.1440">
    <property type="entry name" value="Tubulin/FtsZ, GTPase domain"/>
    <property type="match status" value="1"/>
</dbReference>
<dbReference type="CDD" id="cd02201">
    <property type="entry name" value="FtsZ_type1"/>
    <property type="match status" value="1"/>
</dbReference>
<comment type="caution">
    <text evidence="13">The sequence shown here is derived from an EMBL/GenBank/DDBJ whole genome shotgun (WGS) entry which is preliminary data.</text>
</comment>
<evidence type="ECO:0000256" key="1">
    <source>
        <dbReference type="ARBA" id="ARBA00009690"/>
    </source>
</evidence>
<dbReference type="GO" id="GO:0000917">
    <property type="term" value="P:division septum assembly"/>
    <property type="evidence" value="ECO:0007669"/>
    <property type="project" value="UniProtKB-KW"/>
</dbReference>
<keyword evidence="5 8" id="KW-0342">GTP-binding</keyword>
<organism evidence="13 14">
    <name type="scientific">Streptococcus mitis</name>
    <dbReference type="NCBI Taxonomy" id="28037"/>
    <lineage>
        <taxon>Bacteria</taxon>
        <taxon>Bacillati</taxon>
        <taxon>Bacillota</taxon>
        <taxon>Bacilli</taxon>
        <taxon>Lactobacillales</taxon>
        <taxon>Streptococcaceae</taxon>
        <taxon>Streptococcus</taxon>
        <taxon>Streptococcus mitis group</taxon>
    </lineage>
</organism>
<dbReference type="GO" id="GO:0005737">
    <property type="term" value="C:cytoplasm"/>
    <property type="evidence" value="ECO:0007669"/>
    <property type="project" value="UniProtKB-SubCell"/>
</dbReference>
<dbReference type="InterPro" id="IPR018316">
    <property type="entry name" value="Tubulin/FtsZ_2-layer-sand-dom"/>
</dbReference>
<dbReference type="RefSeq" id="WP_125420095.1">
    <property type="nucleotide sequence ID" value="NZ_RJPX01000001.1"/>
</dbReference>
<dbReference type="SMART" id="SM00864">
    <property type="entry name" value="Tubulin"/>
    <property type="match status" value="1"/>
</dbReference>
<feature type="binding site" evidence="8">
    <location>
        <begin position="109"/>
        <end position="111"/>
    </location>
    <ligand>
        <name>GTP</name>
        <dbReference type="ChEBI" id="CHEBI:37565"/>
    </ligand>
</feature>
<feature type="binding site" evidence="8">
    <location>
        <begin position="22"/>
        <end position="26"/>
    </location>
    <ligand>
        <name>GTP</name>
        <dbReference type="ChEBI" id="CHEBI:37565"/>
    </ligand>
</feature>
<comment type="subcellular location">
    <subcellularLocation>
        <location evidence="8">Cytoplasm</location>
    </subcellularLocation>
    <text evidence="8">Assembles at midcell at the inner surface of the cytoplasmic membrane.</text>
</comment>
<dbReference type="InterPro" id="IPR020805">
    <property type="entry name" value="Cell_div_FtsZ_CS"/>
</dbReference>
<dbReference type="GO" id="GO:0005525">
    <property type="term" value="F:GTP binding"/>
    <property type="evidence" value="ECO:0007669"/>
    <property type="project" value="UniProtKB-UniRule"/>
</dbReference>
<dbReference type="InterPro" id="IPR036525">
    <property type="entry name" value="Tubulin/FtsZ_GTPase_sf"/>
</dbReference>
<evidence type="ECO:0000256" key="7">
    <source>
        <dbReference type="ARBA" id="ARBA00023306"/>
    </source>
</evidence>
<dbReference type="PROSITE" id="PS01134">
    <property type="entry name" value="FTSZ_1"/>
    <property type="match status" value="1"/>
</dbReference>